<dbReference type="Pfam" id="PF07735">
    <property type="entry name" value="FBA_2"/>
    <property type="match status" value="1"/>
</dbReference>
<dbReference type="AlphaFoldDB" id="A0A1I7U2K2"/>
<dbReference type="WBParaSite" id="Csp11.Scaffold629.g14208.t1">
    <property type="protein sequence ID" value="Csp11.Scaffold629.g14208.t1"/>
    <property type="gene ID" value="Csp11.Scaffold629.g14208"/>
</dbReference>
<sequence length="472" mass="54930">MVFQLFNLPESIYIDIINTMNPCEQFFTSLCSQKAYSIIKTHCYEIENAYICTEGNFEFGFGFYQNPFLTLRQSSEIPNRESKKFIIDGNSIRYELKKDHVVTTYWAEPLVGTMTLIEYVADLFNVEVNFMRIHYDSGDRLMKWVQSRQKRIVSICFDSNQENRFTPETLNSLIMDCQAGTIILNAHTTQPLQIQNFRKKCDHFGVAIGEWFTLENLMSLDCIDIWIPGRRFTSTEMNRFFKHWMSGGSPRLTLLEVKLDNYNEQELMAGIDVKWNMKTVHVRTSNEGVFFPFDGFYEIQKTTNGMSAGFKFHAGLLYFGVWPCSFNLFRLPHVAFMNIINAMNTTEQFLTSLCSRKAFSIIKTLRRKSENITMSTSNRCLAITSGDEQFFICQFPNYWSRKEIVTINGQSAPFAYNKEHSIVMTFWTEPIIGTMKLVKHVTSLFGIQVDRVDIDCYSGTQLMNWCNKREPI</sequence>
<dbReference type="PROSITE" id="PS50181">
    <property type="entry name" value="FBOX"/>
    <property type="match status" value="2"/>
</dbReference>
<accession>A0A1I7U2K2</accession>
<dbReference type="eggNOG" id="ENOG502TJY0">
    <property type="taxonomic scope" value="Eukaryota"/>
</dbReference>
<protein>
    <submittedName>
        <fullName evidence="3">F-box domain-containing protein</fullName>
    </submittedName>
</protein>
<feature type="domain" description="F-box" evidence="1">
    <location>
        <begin position="325"/>
        <end position="372"/>
    </location>
</feature>
<dbReference type="PANTHER" id="PTHR21503">
    <property type="entry name" value="F-BOX-CONTAINING HYPOTHETICAL PROTEIN C.ELEGANS"/>
    <property type="match status" value="1"/>
</dbReference>
<organism evidence="2 3">
    <name type="scientific">Caenorhabditis tropicalis</name>
    <dbReference type="NCBI Taxonomy" id="1561998"/>
    <lineage>
        <taxon>Eukaryota</taxon>
        <taxon>Metazoa</taxon>
        <taxon>Ecdysozoa</taxon>
        <taxon>Nematoda</taxon>
        <taxon>Chromadorea</taxon>
        <taxon>Rhabditida</taxon>
        <taxon>Rhabditina</taxon>
        <taxon>Rhabditomorpha</taxon>
        <taxon>Rhabditoidea</taxon>
        <taxon>Rhabditidae</taxon>
        <taxon>Peloderinae</taxon>
        <taxon>Caenorhabditis</taxon>
    </lineage>
</organism>
<name>A0A1I7U2K2_9PELO</name>
<evidence type="ECO:0000259" key="1">
    <source>
        <dbReference type="PROSITE" id="PS50181"/>
    </source>
</evidence>
<reference evidence="3" key="1">
    <citation type="submission" date="2016-11" db="UniProtKB">
        <authorList>
            <consortium name="WormBaseParasite"/>
        </authorList>
    </citation>
    <scope>IDENTIFICATION</scope>
</reference>
<dbReference type="InterPro" id="IPR012885">
    <property type="entry name" value="F-box_Sdz-33"/>
</dbReference>
<feature type="domain" description="F-box" evidence="1">
    <location>
        <begin position="2"/>
        <end position="53"/>
    </location>
</feature>
<evidence type="ECO:0000313" key="2">
    <source>
        <dbReference type="Proteomes" id="UP000095282"/>
    </source>
</evidence>
<dbReference type="Proteomes" id="UP000095282">
    <property type="component" value="Unplaced"/>
</dbReference>
<proteinExistence type="predicted"/>
<dbReference type="InterPro" id="IPR001810">
    <property type="entry name" value="F-box_dom"/>
</dbReference>
<dbReference type="Pfam" id="PF00646">
    <property type="entry name" value="F-box"/>
    <property type="match status" value="2"/>
</dbReference>
<keyword evidence="2" id="KW-1185">Reference proteome</keyword>
<evidence type="ECO:0000313" key="3">
    <source>
        <dbReference type="WBParaSite" id="Csp11.Scaffold629.g14208.t1"/>
    </source>
</evidence>